<dbReference type="AlphaFoldDB" id="A0A9D9E3L9"/>
<dbReference type="InterPro" id="IPR037110">
    <property type="entry name" value="Betagal_dom2_sf"/>
</dbReference>
<dbReference type="Gene3D" id="2.102.20.10">
    <property type="entry name" value="Beta-galactosidase, domain 2"/>
    <property type="match status" value="1"/>
</dbReference>
<feature type="domain" description="Glycoside hydrolase 35 catalytic" evidence="6">
    <location>
        <begin position="41"/>
        <end position="201"/>
    </location>
</feature>
<reference evidence="8" key="2">
    <citation type="journal article" date="2021" name="PeerJ">
        <title>Extensive microbial diversity within the chicken gut microbiome revealed by metagenomics and culture.</title>
        <authorList>
            <person name="Gilroy R."/>
            <person name="Ravi A."/>
            <person name="Getino M."/>
            <person name="Pursley I."/>
            <person name="Horton D.L."/>
            <person name="Alikhan N.F."/>
            <person name="Baker D."/>
            <person name="Gharbi K."/>
            <person name="Hall N."/>
            <person name="Watson M."/>
            <person name="Adriaenssens E.M."/>
            <person name="Foster-Nyarko E."/>
            <person name="Jarju S."/>
            <person name="Secka A."/>
            <person name="Antonio M."/>
            <person name="Oren A."/>
            <person name="Chaudhuri R.R."/>
            <person name="La Ragione R."/>
            <person name="Hildebrand F."/>
            <person name="Pallen M.J."/>
        </authorList>
    </citation>
    <scope>NUCLEOTIDE SEQUENCE</scope>
    <source>
        <strain evidence="8">7293</strain>
    </source>
</reference>
<evidence type="ECO:0000313" key="9">
    <source>
        <dbReference type="Proteomes" id="UP000823615"/>
    </source>
</evidence>
<accession>A0A9D9E3L9</accession>
<dbReference type="Pfam" id="PF01301">
    <property type="entry name" value="Glyco_hydro_35"/>
    <property type="match status" value="2"/>
</dbReference>
<dbReference type="Pfam" id="PF10435">
    <property type="entry name" value="BetaGal_dom2"/>
    <property type="match status" value="1"/>
</dbReference>
<evidence type="ECO:0000256" key="5">
    <source>
        <dbReference type="RuleBase" id="RU003679"/>
    </source>
</evidence>
<dbReference type="EC" id="3.2.1.23" evidence="4"/>
<evidence type="ECO:0000259" key="7">
    <source>
        <dbReference type="Pfam" id="PF10435"/>
    </source>
</evidence>
<dbReference type="EMBL" id="JADIMT010000069">
    <property type="protein sequence ID" value="MBO8436484.1"/>
    <property type="molecule type" value="Genomic_DNA"/>
</dbReference>
<dbReference type="InterPro" id="IPR031330">
    <property type="entry name" value="Gly_Hdrlase_35_cat"/>
</dbReference>
<dbReference type="SUPFAM" id="SSF51445">
    <property type="entry name" value="(Trans)glycosidases"/>
    <property type="match status" value="1"/>
</dbReference>
<reference evidence="8" key="1">
    <citation type="submission" date="2020-10" db="EMBL/GenBank/DDBJ databases">
        <authorList>
            <person name="Gilroy R."/>
        </authorList>
    </citation>
    <scope>NUCLEOTIDE SEQUENCE</scope>
    <source>
        <strain evidence="8">7293</strain>
    </source>
</reference>
<dbReference type="InterPro" id="IPR019801">
    <property type="entry name" value="Glyco_hydro_35_CS"/>
</dbReference>
<evidence type="ECO:0000313" key="8">
    <source>
        <dbReference type="EMBL" id="MBO8436484.1"/>
    </source>
</evidence>
<dbReference type="PRINTS" id="PR00742">
    <property type="entry name" value="GLHYDRLASE35"/>
</dbReference>
<keyword evidence="3 4" id="KW-0326">Glycosidase</keyword>
<dbReference type="PANTHER" id="PTHR23421">
    <property type="entry name" value="BETA-GALACTOSIDASE RELATED"/>
    <property type="match status" value="1"/>
</dbReference>
<dbReference type="Gene3D" id="3.20.20.80">
    <property type="entry name" value="Glycosidases"/>
    <property type="match status" value="1"/>
</dbReference>
<evidence type="ECO:0000259" key="6">
    <source>
        <dbReference type="Pfam" id="PF01301"/>
    </source>
</evidence>
<dbReference type="PROSITE" id="PS01182">
    <property type="entry name" value="GLYCOSYL_HYDROL_F35"/>
    <property type="match status" value="1"/>
</dbReference>
<sequence length="798" mass="90280">MREYNIDASDVISKYYDCPIGMKGEDDKGNIFDVGNCFLRMNNKPWFAVCGEAHFSRINEKLWEDEIIKMKLGGLNIIASYIFWIHHEEIEGEFDWTGNKNLRQFIELCKKHSMYVILRIGPFSHGECRNGGFPDWLYGRPFDIRSNDPEYLRYTKRFYEEIAKQAEGLLFKDGGPVIGVQLENEYEHASCPWEMTTENSKEWVVSGHDGRCHMAKLRELAEEVGFDVPFFTTTAWGGACAPEDIVFPLWGGYAFRPWMFYDGKLKEHPATAEYLYGDFHSNSAPKYYNFDPEYPAEDYPYACCEMGGGMQVYYPYRFQLPYESVGALAQVKVGSGCNFLGYYMYHGGTHPKGKLVPYLNECDVPKFSYDYQAPLGEFGQVRPSFHYLKLQHLFYREFADVFALTKTRLSKEAEVQQPEDTETLRYVVRVDNDGRGFLFINNYQDHAKLVVQKDFAISVKTKQGCLRIPENGSLNLAEGAYAILPFNLSLGPVKIKYATVQLVTKTINNSIPVYLFTAIEGMKAEVVFKNKPSLSVISGGNVNGNKLEFSADGGIAEIETESGRALIQVLSVDESMKLWQIDAGERKLFLSPSPVLHKDGKYYIEYQTGSDCSLGIAFSDSESISVSGQTLSKAGVKGIFTIYSAYHENAMHDVDYNDCSSRNDGPETMLKRPVVGSPVKSTKVVNARATMCFTPDDFKDAKQLILSIEYEGDVGYAFINGKMFHDNFSNGRAWEIDLMPYKDEILANGMYIYISPHKEGSYIDSSSAMAAMVEVAGKETAKLISVSSYRVENLEFTF</sequence>
<comment type="similarity">
    <text evidence="1 5">Belongs to the glycosyl hydrolase 35 family.</text>
</comment>
<comment type="caution">
    <text evidence="8">The sequence shown here is derived from an EMBL/GenBank/DDBJ whole genome shotgun (WGS) entry which is preliminary data.</text>
</comment>
<feature type="domain" description="Glycoside hydrolase 35 catalytic" evidence="6">
    <location>
        <begin position="270"/>
        <end position="391"/>
    </location>
</feature>
<feature type="domain" description="Beta-galactosidase" evidence="7">
    <location>
        <begin position="436"/>
        <end position="568"/>
    </location>
</feature>
<dbReference type="SUPFAM" id="SSF51011">
    <property type="entry name" value="Glycosyl hydrolase domain"/>
    <property type="match status" value="1"/>
</dbReference>
<dbReference type="GO" id="GO:0005975">
    <property type="term" value="P:carbohydrate metabolic process"/>
    <property type="evidence" value="ECO:0007669"/>
    <property type="project" value="InterPro"/>
</dbReference>
<dbReference type="InterPro" id="IPR017853">
    <property type="entry name" value="GH"/>
</dbReference>
<dbReference type="InterPro" id="IPR001944">
    <property type="entry name" value="Glycoside_Hdrlase_35"/>
</dbReference>
<dbReference type="GO" id="GO:0004565">
    <property type="term" value="F:beta-galactosidase activity"/>
    <property type="evidence" value="ECO:0007669"/>
    <property type="project" value="UniProtKB-EC"/>
</dbReference>
<evidence type="ECO:0000256" key="4">
    <source>
        <dbReference type="RuleBase" id="RU000675"/>
    </source>
</evidence>
<comment type="catalytic activity">
    <reaction evidence="4">
        <text>Hydrolysis of terminal non-reducing beta-D-galactose residues in beta-D-galactosides.</text>
        <dbReference type="EC" id="3.2.1.23"/>
    </reaction>
</comment>
<evidence type="ECO:0000256" key="1">
    <source>
        <dbReference type="ARBA" id="ARBA00009809"/>
    </source>
</evidence>
<proteinExistence type="inferred from homology"/>
<keyword evidence="2 4" id="KW-0378">Hydrolase</keyword>
<gene>
    <name evidence="8" type="ORF">IAA97_05855</name>
</gene>
<name>A0A9D9E3L9_9SPIO</name>
<dbReference type="InterPro" id="IPR018954">
    <property type="entry name" value="Betagal_dom2"/>
</dbReference>
<evidence type="ECO:0000256" key="3">
    <source>
        <dbReference type="ARBA" id="ARBA00023295"/>
    </source>
</evidence>
<organism evidence="8 9">
    <name type="scientific">Candidatus Ornithospirochaeta stercoripullorum</name>
    <dbReference type="NCBI Taxonomy" id="2840899"/>
    <lineage>
        <taxon>Bacteria</taxon>
        <taxon>Pseudomonadati</taxon>
        <taxon>Spirochaetota</taxon>
        <taxon>Spirochaetia</taxon>
        <taxon>Spirochaetales</taxon>
        <taxon>Spirochaetaceae</taxon>
        <taxon>Spirochaetaceae incertae sedis</taxon>
        <taxon>Candidatus Ornithospirochaeta</taxon>
    </lineage>
</organism>
<protein>
    <recommendedName>
        <fullName evidence="4">Beta-galactosidase</fullName>
        <ecNumber evidence="4">3.2.1.23</ecNumber>
    </recommendedName>
</protein>
<dbReference type="Proteomes" id="UP000823615">
    <property type="component" value="Unassembled WGS sequence"/>
</dbReference>
<evidence type="ECO:0000256" key="2">
    <source>
        <dbReference type="ARBA" id="ARBA00022801"/>
    </source>
</evidence>